<dbReference type="PROSITE" id="PS50005">
    <property type="entry name" value="TPR"/>
    <property type="match status" value="6"/>
</dbReference>
<dbReference type="Pfam" id="PF07719">
    <property type="entry name" value="TPR_2"/>
    <property type="match status" value="1"/>
</dbReference>
<feature type="repeat" description="TPR" evidence="3">
    <location>
        <begin position="285"/>
        <end position="318"/>
    </location>
</feature>
<keyword evidence="5" id="KW-0808">Transferase</keyword>
<dbReference type="GO" id="GO:0006493">
    <property type="term" value="P:protein O-linked glycosylation"/>
    <property type="evidence" value="ECO:0007669"/>
    <property type="project" value="InterPro"/>
</dbReference>
<dbReference type="KEGG" id="ppsu:NO713_02379"/>
<evidence type="ECO:0000256" key="2">
    <source>
        <dbReference type="ARBA" id="ARBA00022803"/>
    </source>
</evidence>
<dbReference type="Gene3D" id="1.25.40.10">
    <property type="entry name" value="Tetratricopeptide repeat domain"/>
    <property type="match status" value="4"/>
</dbReference>
<dbReference type="EC" id="2.4.1.255" evidence="5"/>
<dbReference type="Proteomes" id="UP001153719">
    <property type="component" value="Chromosome"/>
</dbReference>
<feature type="repeat" description="TPR" evidence="3">
    <location>
        <begin position="79"/>
        <end position="112"/>
    </location>
</feature>
<evidence type="ECO:0000313" key="5">
    <source>
        <dbReference type="EMBL" id="CAD5948194.1"/>
    </source>
</evidence>
<keyword evidence="1" id="KW-0677">Repeat</keyword>
<feature type="repeat" description="TPR" evidence="3">
    <location>
        <begin position="319"/>
        <end position="352"/>
    </location>
</feature>
<reference evidence="5" key="1">
    <citation type="submission" date="2020-09" db="EMBL/GenBank/DDBJ databases">
        <authorList>
            <person name="Blom J."/>
        </authorList>
    </citation>
    <scope>NUCLEOTIDE SEQUENCE</scope>
    <source>
        <strain evidence="5">No.713</strain>
    </source>
</reference>
<dbReference type="EMBL" id="LR882967">
    <property type="protein sequence ID" value="CAD5948194.1"/>
    <property type="molecule type" value="Genomic_DNA"/>
</dbReference>
<dbReference type="InterPro" id="IPR049625">
    <property type="entry name" value="Glyco_transf_61_cat"/>
</dbReference>
<dbReference type="Pfam" id="PF04577">
    <property type="entry name" value="Glyco_transf_61"/>
    <property type="match status" value="1"/>
</dbReference>
<protein>
    <submittedName>
        <fullName evidence="5">UDP-N-acetylglucosamine--peptide N-acetylglucosaminyltransferase</fullName>
        <ecNumber evidence="5">2.4.1.255</ecNumber>
    </submittedName>
</protein>
<organism evidence="5 6">
    <name type="scientific">Planktothrix pseudagardhii</name>
    <dbReference type="NCBI Taxonomy" id="132604"/>
    <lineage>
        <taxon>Bacteria</taxon>
        <taxon>Bacillati</taxon>
        <taxon>Cyanobacteriota</taxon>
        <taxon>Cyanophyceae</taxon>
        <taxon>Oscillatoriophycideae</taxon>
        <taxon>Oscillatoriales</taxon>
        <taxon>Microcoleaceae</taxon>
        <taxon>Planktothrix</taxon>
    </lineage>
</organism>
<sequence>MQPSETPDNSVIVLYQQASRHIAQQQYEEAITTCQNILQLQPNFALAYSTIGLAKQLQGQLEEAKSYYEKALKLQPNWVEVLGNLGTVYLQQQQWEKALKFYEIALQLKPNQVGIYRNLYSVFSYLNQPEKALECWFQVLILEPESIPLQSHIDFGKSLISQSKWDQAISLYLKTLEIYPNSHQAYYWLGEAFSGKQQWLEAIKAYRQAIKIENNIDWFYPKLGKALLETHQWYEAVIAYYEAAKSNAYYQELLDEIIPKIIQSQELIQASLIFEEQLKKRPEADELYHILGNIYKVNNKIVDAIFYYTKAIQINPNLSQYYADLGDVWLKQKQWEQAIYCCLEALKINPDFMKPYDIIAEVLMQQGYDEEGLGCYNAREIPSAILQKYCPIPTHQLTLSQIDSQINFIPIYSESNITLTPSKTISQSQFCLMFDHATTQKAFVAILENARAWGDLATSAIITENNQLVTDLSTGCAELVLSSNQLAPVYQIEGTIAFLSVRWGATYFHWLYDVLPGFHLIQESGISWDDIDYFVINADYPTYQKETLVKLGVPLSKIIVSMTHHHIQAHKIIVPSPNLMYKNVITPAWVCNFLRSAFLPSNIGNITPYRRIYLSREKASYRNVINQDELFQCLKPLNFESVVLETLSFSEQVELMATASVVIAPHGAGLSNIVFCQPRTKIIELFHPDYVPIYYRLISNLCQLEHYYLISEVIDKTTENLTHLGQLDMKINLDEFMKLLELAEIKIT</sequence>
<dbReference type="Pfam" id="PF13432">
    <property type="entry name" value="TPR_16"/>
    <property type="match status" value="1"/>
</dbReference>
<evidence type="ECO:0000256" key="3">
    <source>
        <dbReference type="PROSITE-ProRule" id="PRU00339"/>
    </source>
</evidence>
<dbReference type="InterPro" id="IPR013105">
    <property type="entry name" value="TPR_2"/>
</dbReference>
<feature type="repeat" description="TPR" evidence="3">
    <location>
        <begin position="149"/>
        <end position="182"/>
    </location>
</feature>
<dbReference type="GO" id="GO:0097363">
    <property type="term" value="F:protein O-acetylglucosaminyltransferase activity"/>
    <property type="evidence" value="ECO:0007669"/>
    <property type="project" value="UniProtKB-EC"/>
</dbReference>
<evidence type="ECO:0000259" key="4">
    <source>
        <dbReference type="Pfam" id="PF04577"/>
    </source>
</evidence>
<dbReference type="SMART" id="SM00028">
    <property type="entry name" value="TPR"/>
    <property type="match status" value="8"/>
</dbReference>
<dbReference type="PROSITE" id="PS50293">
    <property type="entry name" value="TPR_REGION"/>
    <property type="match status" value="2"/>
</dbReference>
<dbReference type="Pfam" id="PF13424">
    <property type="entry name" value="TPR_12"/>
    <property type="match status" value="1"/>
</dbReference>
<feature type="domain" description="Glycosyltransferase 61 catalytic" evidence="4">
    <location>
        <begin position="507"/>
        <end position="683"/>
    </location>
</feature>
<evidence type="ECO:0000256" key="1">
    <source>
        <dbReference type="ARBA" id="ARBA00022737"/>
    </source>
</evidence>
<keyword evidence="6" id="KW-1185">Reference proteome</keyword>
<keyword evidence="2 3" id="KW-0802">TPR repeat</keyword>
<dbReference type="InterPro" id="IPR037919">
    <property type="entry name" value="OGT"/>
</dbReference>
<dbReference type="RefSeq" id="WP_254173786.1">
    <property type="nucleotide sequence ID" value="NZ_LR882967.1"/>
</dbReference>
<dbReference type="SUPFAM" id="SSF48452">
    <property type="entry name" value="TPR-like"/>
    <property type="match status" value="2"/>
</dbReference>
<keyword evidence="5" id="KW-0328">Glycosyltransferase</keyword>
<dbReference type="PANTHER" id="PTHR44366:SF1">
    <property type="entry name" value="UDP-N-ACETYLGLUCOSAMINE--PEPTIDE N-ACETYLGLUCOSAMINYLTRANSFERASE 110 KDA SUBUNIT"/>
    <property type="match status" value="1"/>
</dbReference>
<dbReference type="InterPro" id="IPR019734">
    <property type="entry name" value="TPR_rpt"/>
</dbReference>
<gene>
    <name evidence="5" type="primary">ogt-1</name>
    <name evidence="5" type="ORF">NO713_02379</name>
</gene>
<feature type="repeat" description="TPR" evidence="3">
    <location>
        <begin position="45"/>
        <end position="78"/>
    </location>
</feature>
<proteinExistence type="predicted"/>
<dbReference type="InterPro" id="IPR011990">
    <property type="entry name" value="TPR-like_helical_dom_sf"/>
</dbReference>
<dbReference type="PANTHER" id="PTHR44366">
    <property type="entry name" value="UDP-N-ACETYLGLUCOSAMINE--PEPTIDE N-ACETYLGLUCOSAMINYLTRANSFERASE 110 KDA SUBUNIT"/>
    <property type="match status" value="1"/>
</dbReference>
<dbReference type="Pfam" id="PF13181">
    <property type="entry name" value="TPR_8"/>
    <property type="match status" value="1"/>
</dbReference>
<accession>A0A9W4CK80</accession>
<evidence type="ECO:0000313" key="6">
    <source>
        <dbReference type="Proteomes" id="UP001153719"/>
    </source>
</evidence>
<feature type="repeat" description="TPR" evidence="3">
    <location>
        <begin position="183"/>
        <end position="216"/>
    </location>
</feature>
<dbReference type="AlphaFoldDB" id="A0A9W4CK80"/>
<name>A0A9W4CK80_9CYAN</name>